<protein>
    <submittedName>
        <fullName evidence="1">Uncharacterized protein</fullName>
    </submittedName>
</protein>
<feature type="non-terminal residue" evidence="1">
    <location>
        <position position="1"/>
    </location>
</feature>
<sequence>KNLITSEDSFLSAIISNLGNRMLRIILDPSLHDYSSGFFGARKQVLKELKVEGTFVDYCISLPYSAIIKGLKVAEVPMILTTRKHGKSKTSASLF</sequence>
<organism evidence="1">
    <name type="scientific">marine sediment metagenome</name>
    <dbReference type="NCBI Taxonomy" id="412755"/>
    <lineage>
        <taxon>unclassified sequences</taxon>
        <taxon>metagenomes</taxon>
        <taxon>ecological metagenomes</taxon>
    </lineage>
</organism>
<evidence type="ECO:0000313" key="1">
    <source>
        <dbReference type="EMBL" id="GAI01645.1"/>
    </source>
</evidence>
<feature type="non-terminal residue" evidence="1">
    <location>
        <position position="95"/>
    </location>
</feature>
<name>X1LH06_9ZZZZ</name>
<proteinExistence type="predicted"/>
<dbReference type="AlphaFoldDB" id="X1LH06"/>
<reference evidence="1" key="1">
    <citation type="journal article" date="2014" name="Front. Microbiol.">
        <title>High frequency of phylogenetically diverse reductive dehalogenase-homologous genes in deep subseafloor sedimentary metagenomes.</title>
        <authorList>
            <person name="Kawai M."/>
            <person name="Futagami T."/>
            <person name="Toyoda A."/>
            <person name="Takaki Y."/>
            <person name="Nishi S."/>
            <person name="Hori S."/>
            <person name="Arai W."/>
            <person name="Tsubouchi T."/>
            <person name="Morono Y."/>
            <person name="Uchiyama I."/>
            <person name="Ito T."/>
            <person name="Fujiyama A."/>
            <person name="Inagaki F."/>
            <person name="Takami H."/>
        </authorList>
    </citation>
    <scope>NUCLEOTIDE SEQUENCE</scope>
    <source>
        <strain evidence="1">Expedition CK06-06</strain>
    </source>
</reference>
<comment type="caution">
    <text evidence="1">The sequence shown here is derived from an EMBL/GenBank/DDBJ whole genome shotgun (WGS) entry which is preliminary data.</text>
</comment>
<dbReference type="EMBL" id="BARU01047761">
    <property type="protein sequence ID" value="GAI01645.1"/>
    <property type="molecule type" value="Genomic_DNA"/>
</dbReference>
<gene>
    <name evidence="1" type="ORF">S03H2_71392</name>
</gene>
<accession>X1LH06</accession>